<evidence type="ECO:0000313" key="16">
    <source>
        <dbReference type="EMBL" id="QTX12832.1"/>
    </source>
</evidence>
<dbReference type="AlphaFoldDB" id="A0A8B0SV55"/>
<keyword evidence="4" id="KW-0121">Carboxypeptidase</keyword>
<dbReference type="GO" id="GO:0009252">
    <property type="term" value="P:peptidoglycan biosynthetic process"/>
    <property type="evidence" value="ECO:0007669"/>
    <property type="project" value="UniProtKB-UniPathway"/>
</dbReference>
<proteinExistence type="inferred from homology"/>
<evidence type="ECO:0000259" key="12">
    <source>
        <dbReference type="Pfam" id="PF00905"/>
    </source>
</evidence>
<evidence type="ECO:0000256" key="4">
    <source>
        <dbReference type="ARBA" id="ARBA00022645"/>
    </source>
</evidence>
<evidence type="ECO:0000256" key="6">
    <source>
        <dbReference type="ARBA" id="ARBA00022676"/>
    </source>
</evidence>
<evidence type="ECO:0000256" key="5">
    <source>
        <dbReference type="ARBA" id="ARBA00022670"/>
    </source>
</evidence>
<comment type="catalytic activity">
    <reaction evidence="11">
        <text>[GlcNAc-(1-&gt;4)-Mur2Ac(oyl-L-Ala-gamma-D-Glu-L-Lys-D-Ala-D-Ala)](n)-di-trans,octa-cis-undecaprenyl diphosphate + beta-D-GlcNAc-(1-&gt;4)-Mur2Ac(oyl-L-Ala-gamma-D-Glu-L-Lys-D-Ala-D-Ala)-di-trans,octa-cis-undecaprenyl diphosphate = [GlcNAc-(1-&gt;4)-Mur2Ac(oyl-L-Ala-gamma-D-Glu-L-Lys-D-Ala-D-Ala)](n+1)-di-trans,octa-cis-undecaprenyl diphosphate + di-trans,octa-cis-undecaprenyl diphosphate + H(+)</text>
        <dbReference type="Rhea" id="RHEA:23708"/>
        <dbReference type="Rhea" id="RHEA-COMP:9602"/>
        <dbReference type="Rhea" id="RHEA-COMP:9603"/>
        <dbReference type="ChEBI" id="CHEBI:15378"/>
        <dbReference type="ChEBI" id="CHEBI:58405"/>
        <dbReference type="ChEBI" id="CHEBI:60033"/>
        <dbReference type="ChEBI" id="CHEBI:78435"/>
        <dbReference type="EC" id="2.4.99.28"/>
    </reaction>
</comment>
<evidence type="ECO:0000256" key="1">
    <source>
        <dbReference type="ARBA" id="ARBA00004752"/>
    </source>
</evidence>
<gene>
    <name evidence="16" type="primary">pbpC</name>
    <name evidence="16" type="ORF">J1836_012980</name>
    <name evidence="15" type="ORF">J1836_17590</name>
</gene>
<reference evidence="16" key="2">
    <citation type="submission" date="2021-04" db="EMBL/GenBank/DDBJ databases">
        <title>Complete Genome and methylome analysis of Thiothrix fructosivorans ATCC 49748.</title>
        <authorList>
            <person name="Fomenkov A."/>
            <person name="Sun L."/>
            <person name="Vincze T."/>
            <person name="Grabovich M.Y."/>
            <person name="Roberts R.J."/>
        </authorList>
    </citation>
    <scope>NUCLEOTIDE SEQUENCE</scope>
    <source>
        <strain evidence="16">ATCC 49748</strain>
    </source>
</reference>
<dbReference type="InterPro" id="IPR009647">
    <property type="entry name" value="PBP_C"/>
</dbReference>
<evidence type="ECO:0000256" key="8">
    <source>
        <dbReference type="ARBA" id="ARBA00022801"/>
    </source>
</evidence>
<dbReference type="InterPro" id="IPR011815">
    <property type="entry name" value="PBP_1c"/>
</dbReference>
<feature type="domain" description="Penicillin-binding C-terminal" evidence="14">
    <location>
        <begin position="713"/>
        <end position="775"/>
    </location>
</feature>
<keyword evidence="17" id="KW-1185">Reference proteome</keyword>
<dbReference type="PANTHER" id="PTHR32282:SF15">
    <property type="entry name" value="PENICILLIN-BINDING PROTEIN 1C"/>
    <property type="match status" value="1"/>
</dbReference>
<keyword evidence="8" id="KW-0378">Hydrolase</keyword>
<keyword evidence="7" id="KW-0808">Transferase</keyword>
<dbReference type="Pfam" id="PF00912">
    <property type="entry name" value="Transgly"/>
    <property type="match status" value="1"/>
</dbReference>
<dbReference type="EMBL" id="JAFMPM010000008">
    <property type="protein sequence ID" value="MBO0614713.1"/>
    <property type="molecule type" value="Genomic_DNA"/>
</dbReference>
<dbReference type="InterPro" id="IPR012338">
    <property type="entry name" value="Beta-lactam/transpept-like"/>
</dbReference>
<evidence type="ECO:0000256" key="2">
    <source>
        <dbReference type="ARBA" id="ARBA00007090"/>
    </source>
</evidence>
<dbReference type="EMBL" id="CP072748">
    <property type="protein sequence ID" value="QTX12832.1"/>
    <property type="molecule type" value="Genomic_DNA"/>
</dbReference>
<comment type="similarity">
    <text evidence="2">In the C-terminal section; belongs to the transpeptidase family.</text>
</comment>
<protein>
    <recommendedName>
        <fullName evidence="10">peptidoglycan glycosyltransferase</fullName>
        <ecNumber evidence="10">2.4.99.28</ecNumber>
    </recommendedName>
</protein>
<keyword evidence="6" id="KW-0328">Glycosyltransferase</keyword>
<dbReference type="GO" id="GO:0008658">
    <property type="term" value="F:penicillin binding"/>
    <property type="evidence" value="ECO:0007669"/>
    <property type="project" value="InterPro"/>
</dbReference>
<dbReference type="GO" id="GO:0004180">
    <property type="term" value="F:carboxypeptidase activity"/>
    <property type="evidence" value="ECO:0007669"/>
    <property type="project" value="UniProtKB-KW"/>
</dbReference>
<reference evidence="15 17" key="1">
    <citation type="submission" date="2021-03" db="EMBL/GenBank/DDBJ databases">
        <title>Draft genome and methylome analysis of Thiotrix fructosivoruns ATCC 49748.</title>
        <authorList>
            <person name="Fomenkov A."/>
            <person name="Grabovich M.Y."/>
            <person name="Roberts R.J."/>
        </authorList>
    </citation>
    <scope>NUCLEOTIDE SEQUENCE [LARGE SCALE GENOMIC DNA]</scope>
    <source>
        <strain evidence="15 17">ATCC 49748</strain>
    </source>
</reference>
<comment type="similarity">
    <text evidence="3">In the N-terminal section; belongs to the glycosyltransferase 51 family.</text>
</comment>
<evidence type="ECO:0000259" key="13">
    <source>
        <dbReference type="Pfam" id="PF00912"/>
    </source>
</evidence>
<comment type="pathway">
    <text evidence="1">Cell wall biogenesis; peptidoglycan biosynthesis.</text>
</comment>
<feature type="domain" description="Glycosyl transferase family 51" evidence="13">
    <location>
        <begin position="58"/>
        <end position="224"/>
    </location>
</feature>
<dbReference type="GO" id="GO:0006508">
    <property type="term" value="P:proteolysis"/>
    <property type="evidence" value="ECO:0007669"/>
    <property type="project" value="UniProtKB-KW"/>
</dbReference>
<dbReference type="UniPathway" id="UPA00219"/>
<evidence type="ECO:0000256" key="10">
    <source>
        <dbReference type="ARBA" id="ARBA00044770"/>
    </source>
</evidence>
<dbReference type="GO" id="GO:0008955">
    <property type="term" value="F:peptidoglycan glycosyltransferase activity"/>
    <property type="evidence" value="ECO:0007669"/>
    <property type="project" value="UniProtKB-EC"/>
</dbReference>
<dbReference type="Proteomes" id="UP000664466">
    <property type="component" value="Unassembled WGS sequence"/>
</dbReference>
<dbReference type="InterPro" id="IPR001264">
    <property type="entry name" value="Glyco_trans_51"/>
</dbReference>
<sequence length="782" mass="85964">MRWQVGRYALWLVGVPMLCLLLFLLADRWWALPNPERVRSVLILAQDRTPLRAFADSDGVWRYPVTLDEVSPLYVQALLAYEDRWFYQHPGINPLALLRAGWQWLRGGRVISGGSTLTMQVARILEPHQRNMGGKLWQMFRALQLEWHYSKAEILTFYLNLAPFGGPIEGVQTASFAWLHKPALALSHAEAALLAVLPQAPSRLRPDRHPELAQRYRDKVLQRMATQGIWTQAVVDDALTEPVMRSRFQQPLVAPLFAERMKAHAVERKVARLQTTLDTNAQWVVENVVRTRVESLPDKASIGVLVVENKTGYVRAYAGSANFHSVERFGHVDMVQAVRSPGSTLKPFLYGMALDDGLVHSASLLSDVPVKLTDYAPQNFVRHFSGAVSVAQALQQSLNIPAVDMLQRLTPTGFVARLRNGGVVITFPEQAEPNLSVILGGAGTTLEDLVRGFSAFARAGMSVKPRFLADEPLVERRLLSAGAAWIIQAILRDIPAPEGSVNSAGIAWKTGTSYGFRDAWAVGVSDAYTVGVWTGRPDGTPLPGSIGAAAAGPILFDVFRALPKQAVANMRHRPAEVTSTDICWPLGESAATTAPEHCHVRQQAWILEGRVPPTLPHLQHYSWSAGLQTYWVNPQTGLRVTAACTAPQRETCQVAQWPLELQPWLANTVLEQIRLPVFDASCPSGSEYQGGAQLAMRHLDDSTRLFLPKARAGQPATGVTVDLRAEGGVGQHVWLVNGALAGVDATQHGLRYTFTRAGDYDLTVFDTAGSVDKVVIRVISPP</sequence>
<dbReference type="SUPFAM" id="SSF53955">
    <property type="entry name" value="Lysozyme-like"/>
    <property type="match status" value="1"/>
</dbReference>
<dbReference type="Pfam" id="PF00905">
    <property type="entry name" value="Transpeptidase"/>
    <property type="match status" value="1"/>
</dbReference>
<dbReference type="InterPro" id="IPR036950">
    <property type="entry name" value="PBP_transglycosylase"/>
</dbReference>
<dbReference type="NCBIfam" id="TIGR02073">
    <property type="entry name" value="PBP_1c"/>
    <property type="match status" value="1"/>
</dbReference>
<feature type="domain" description="Penicillin-binding protein transpeptidase" evidence="12">
    <location>
        <begin position="303"/>
        <end position="517"/>
    </location>
</feature>
<evidence type="ECO:0000313" key="15">
    <source>
        <dbReference type="EMBL" id="MBO0614713.1"/>
    </source>
</evidence>
<dbReference type="InterPro" id="IPR050396">
    <property type="entry name" value="Glycosyltr_51/Transpeptidase"/>
</dbReference>
<dbReference type="Pfam" id="PF06832">
    <property type="entry name" value="BiPBP_C"/>
    <property type="match status" value="1"/>
</dbReference>
<keyword evidence="9" id="KW-0511">Multifunctional enzyme</keyword>
<dbReference type="EC" id="2.4.99.28" evidence="10"/>
<evidence type="ECO:0000256" key="9">
    <source>
        <dbReference type="ARBA" id="ARBA00023268"/>
    </source>
</evidence>
<dbReference type="InterPro" id="IPR023346">
    <property type="entry name" value="Lysozyme-like_dom_sf"/>
</dbReference>
<evidence type="ECO:0000259" key="14">
    <source>
        <dbReference type="Pfam" id="PF06832"/>
    </source>
</evidence>
<evidence type="ECO:0000256" key="7">
    <source>
        <dbReference type="ARBA" id="ARBA00022679"/>
    </source>
</evidence>
<dbReference type="GO" id="GO:0030288">
    <property type="term" value="C:outer membrane-bounded periplasmic space"/>
    <property type="evidence" value="ECO:0007669"/>
    <property type="project" value="TreeGrafter"/>
</dbReference>
<evidence type="ECO:0000313" key="17">
    <source>
        <dbReference type="Proteomes" id="UP000664466"/>
    </source>
</evidence>
<evidence type="ECO:0000256" key="11">
    <source>
        <dbReference type="ARBA" id="ARBA00049902"/>
    </source>
</evidence>
<keyword evidence="5" id="KW-0645">Protease</keyword>
<dbReference type="Gene3D" id="1.10.3810.10">
    <property type="entry name" value="Biosynthetic peptidoglycan transglycosylase-like"/>
    <property type="match status" value="1"/>
</dbReference>
<dbReference type="PANTHER" id="PTHR32282">
    <property type="entry name" value="BINDING PROTEIN TRANSPEPTIDASE, PUTATIVE-RELATED"/>
    <property type="match status" value="1"/>
</dbReference>
<name>A0A8B0SV55_9GAMM</name>
<dbReference type="InterPro" id="IPR001460">
    <property type="entry name" value="PCN-bd_Tpept"/>
</dbReference>
<dbReference type="Gene3D" id="3.40.710.10">
    <property type="entry name" value="DD-peptidase/beta-lactamase superfamily"/>
    <property type="match status" value="1"/>
</dbReference>
<dbReference type="SUPFAM" id="SSF56601">
    <property type="entry name" value="beta-lactamase/transpeptidase-like"/>
    <property type="match status" value="1"/>
</dbReference>
<evidence type="ECO:0000256" key="3">
    <source>
        <dbReference type="ARBA" id="ARBA00007739"/>
    </source>
</evidence>
<accession>A0A8B0SV55</accession>
<organism evidence="16">
    <name type="scientific">Thiothrix fructosivorans</name>
    <dbReference type="NCBI Taxonomy" id="111770"/>
    <lineage>
        <taxon>Bacteria</taxon>
        <taxon>Pseudomonadati</taxon>
        <taxon>Pseudomonadota</taxon>
        <taxon>Gammaproteobacteria</taxon>
        <taxon>Thiotrichales</taxon>
        <taxon>Thiotrichaceae</taxon>
        <taxon>Thiothrix</taxon>
    </lineage>
</organism>